<keyword evidence="7" id="KW-1185">Reference proteome</keyword>
<dbReference type="PANTHER" id="PTHR46796">
    <property type="entry name" value="HTH-TYPE TRANSCRIPTIONAL ACTIVATOR RHAS-RELATED"/>
    <property type="match status" value="1"/>
</dbReference>
<dbReference type="InterPro" id="IPR009057">
    <property type="entry name" value="Homeodomain-like_sf"/>
</dbReference>
<dbReference type="SUPFAM" id="SSF51215">
    <property type="entry name" value="Regulatory protein AraC"/>
    <property type="match status" value="1"/>
</dbReference>
<dbReference type="Gene3D" id="2.60.120.280">
    <property type="entry name" value="Regulatory protein AraC"/>
    <property type="match status" value="1"/>
</dbReference>
<dbReference type="SUPFAM" id="SSF46689">
    <property type="entry name" value="Homeodomain-like"/>
    <property type="match status" value="2"/>
</dbReference>
<dbReference type="Pfam" id="PF02311">
    <property type="entry name" value="AraC_binding"/>
    <property type="match status" value="1"/>
</dbReference>
<evidence type="ECO:0000256" key="2">
    <source>
        <dbReference type="ARBA" id="ARBA00023125"/>
    </source>
</evidence>
<dbReference type="Gene3D" id="1.10.10.60">
    <property type="entry name" value="Homeodomain-like"/>
    <property type="match status" value="2"/>
</dbReference>
<evidence type="ECO:0000313" key="6">
    <source>
        <dbReference type="EMBL" id="TWD75254.1"/>
    </source>
</evidence>
<dbReference type="InterPro" id="IPR018060">
    <property type="entry name" value="HTH_AraC"/>
</dbReference>
<dbReference type="GO" id="GO:0003700">
    <property type="term" value="F:DNA-binding transcription factor activity"/>
    <property type="evidence" value="ECO:0007669"/>
    <property type="project" value="InterPro"/>
</dbReference>
<dbReference type="EMBL" id="VIVK01000002">
    <property type="protein sequence ID" value="TWD75254.1"/>
    <property type="molecule type" value="Genomic_DNA"/>
</dbReference>
<gene>
    <name evidence="6" type="ORF">FB561_6692</name>
</gene>
<keyword evidence="3" id="KW-0010">Activator</keyword>
<keyword evidence="1" id="KW-0805">Transcription regulation</keyword>
<dbReference type="PROSITE" id="PS00041">
    <property type="entry name" value="HTH_ARAC_FAMILY_1"/>
    <property type="match status" value="1"/>
</dbReference>
<dbReference type="PRINTS" id="PR00032">
    <property type="entry name" value="HTHARAC"/>
</dbReference>
<comment type="caution">
    <text evidence="6">The sequence shown here is derived from an EMBL/GenBank/DDBJ whole genome shotgun (WGS) entry which is preliminary data.</text>
</comment>
<keyword evidence="2" id="KW-0238">DNA-binding</keyword>
<dbReference type="InterPro" id="IPR003313">
    <property type="entry name" value="AraC-bd"/>
</dbReference>
<dbReference type="GO" id="GO:0043565">
    <property type="term" value="F:sequence-specific DNA binding"/>
    <property type="evidence" value="ECO:0007669"/>
    <property type="project" value="InterPro"/>
</dbReference>
<dbReference type="InterPro" id="IPR050204">
    <property type="entry name" value="AraC_XylS_family_regulators"/>
</dbReference>
<proteinExistence type="predicted"/>
<dbReference type="InterPro" id="IPR037923">
    <property type="entry name" value="HTH-like"/>
</dbReference>
<dbReference type="PROSITE" id="PS01124">
    <property type="entry name" value="HTH_ARAC_FAMILY_2"/>
    <property type="match status" value="1"/>
</dbReference>
<dbReference type="InterPro" id="IPR018062">
    <property type="entry name" value="HTH_AraC-typ_CS"/>
</dbReference>
<dbReference type="RefSeq" id="WP_238335271.1">
    <property type="nucleotide sequence ID" value="NZ_VIVK01000002.1"/>
</dbReference>
<keyword evidence="4" id="KW-0804">Transcription</keyword>
<sequence>MVRRLDTGELDEGPGYDTYRRRGTTDWLLFHTLHGRGRFGITPTRPTKAQTRTSQPRDVFADPGMVTLIRSGTLHDYGVEPELKRWHFRYAHFHPRPDWLPLLDWPEVAPGILQLRPTSQAAERIAHSLAEAVRHKRSVLPQGEQLSLNSLEAALLWCDTQNPKALRIDDRLLRAIELIDHDLKATLDVPRLARAVNLSASRFAHLFREQLGVTPQRFVERRRLDAACRLLELTTRPIASVAAEVGYPDPLYFSTRFRRQTGTSPTGYRNR</sequence>
<dbReference type="AlphaFoldDB" id="A0A561B8H4"/>
<dbReference type="Proteomes" id="UP000318380">
    <property type="component" value="Unassembled WGS sequence"/>
</dbReference>
<dbReference type="Pfam" id="PF12833">
    <property type="entry name" value="HTH_18"/>
    <property type="match status" value="1"/>
</dbReference>
<accession>A0A561B8H4</accession>
<name>A0A561B8H4_9ACTN</name>
<evidence type="ECO:0000256" key="1">
    <source>
        <dbReference type="ARBA" id="ARBA00023015"/>
    </source>
</evidence>
<evidence type="ECO:0000256" key="3">
    <source>
        <dbReference type="ARBA" id="ARBA00023159"/>
    </source>
</evidence>
<evidence type="ECO:0000313" key="7">
    <source>
        <dbReference type="Proteomes" id="UP000318380"/>
    </source>
</evidence>
<evidence type="ECO:0000256" key="4">
    <source>
        <dbReference type="ARBA" id="ARBA00023163"/>
    </source>
</evidence>
<dbReference type="InterPro" id="IPR020449">
    <property type="entry name" value="Tscrpt_reg_AraC-type_HTH"/>
</dbReference>
<protein>
    <submittedName>
        <fullName evidence="6">AraC family transcriptional regulator of arabinose operon</fullName>
    </submittedName>
</protein>
<evidence type="ECO:0000259" key="5">
    <source>
        <dbReference type="PROSITE" id="PS01124"/>
    </source>
</evidence>
<feature type="domain" description="HTH araC/xylS-type" evidence="5">
    <location>
        <begin position="173"/>
        <end position="271"/>
    </location>
</feature>
<reference evidence="6 7" key="1">
    <citation type="submission" date="2019-06" db="EMBL/GenBank/DDBJ databases">
        <title>Sequencing the genomes of 1000 actinobacteria strains.</title>
        <authorList>
            <person name="Klenk H.-P."/>
        </authorList>
    </citation>
    <scope>NUCLEOTIDE SEQUENCE [LARGE SCALE GENOMIC DNA]</scope>
    <source>
        <strain evidence="6 7">DSM 24683</strain>
    </source>
</reference>
<dbReference type="SMART" id="SM00342">
    <property type="entry name" value="HTH_ARAC"/>
    <property type="match status" value="1"/>
</dbReference>
<organism evidence="6 7">
    <name type="scientific">Kribbella amoyensis</name>
    <dbReference type="NCBI Taxonomy" id="996641"/>
    <lineage>
        <taxon>Bacteria</taxon>
        <taxon>Bacillati</taxon>
        <taxon>Actinomycetota</taxon>
        <taxon>Actinomycetes</taxon>
        <taxon>Propionibacteriales</taxon>
        <taxon>Kribbellaceae</taxon>
        <taxon>Kribbella</taxon>
    </lineage>
</organism>
<dbReference type="PANTHER" id="PTHR46796:SF6">
    <property type="entry name" value="ARAC SUBFAMILY"/>
    <property type="match status" value="1"/>
</dbReference>